<dbReference type="InterPro" id="IPR023213">
    <property type="entry name" value="CAT-like_dom_sf"/>
</dbReference>
<dbReference type="InterPro" id="IPR003016">
    <property type="entry name" value="2-oxoA_DH_lipoyl-BS"/>
</dbReference>
<dbReference type="InterPro" id="IPR011053">
    <property type="entry name" value="Single_hybrid_motif"/>
</dbReference>
<dbReference type="FunFam" id="3.30.559.10:FF:000007">
    <property type="entry name" value="Dihydrolipoamide acetyltransferase component of pyruvate dehydrogenase complex"/>
    <property type="match status" value="1"/>
</dbReference>
<feature type="compositionally biased region" description="Low complexity" evidence="11">
    <location>
        <begin position="135"/>
        <end position="144"/>
    </location>
</feature>
<name>A0A1I2ZW36_9RHOB</name>
<comment type="catalytic activity">
    <reaction evidence="9">
        <text>N(6)-[(R)-dihydrolipoyl]-L-lysyl-[protein] + succinyl-CoA = N(6)-[(R)-S(8)-succinyldihydrolipoyl]-L-lysyl-[protein] + CoA</text>
        <dbReference type="Rhea" id="RHEA:15213"/>
        <dbReference type="Rhea" id="RHEA-COMP:10475"/>
        <dbReference type="Rhea" id="RHEA-COMP:20092"/>
        <dbReference type="ChEBI" id="CHEBI:57287"/>
        <dbReference type="ChEBI" id="CHEBI:57292"/>
        <dbReference type="ChEBI" id="CHEBI:83100"/>
        <dbReference type="ChEBI" id="CHEBI:83120"/>
        <dbReference type="EC" id="2.3.1.61"/>
    </reaction>
</comment>
<feature type="domain" description="Peripheral subunit-binding (PSBD)" evidence="13">
    <location>
        <begin position="153"/>
        <end position="190"/>
    </location>
</feature>
<evidence type="ECO:0000256" key="7">
    <source>
        <dbReference type="ARBA" id="ARBA00022823"/>
    </source>
</evidence>
<comment type="similarity">
    <text evidence="4 10">Belongs to the 2-oxoacid dehydrogenase family.</text>
</comment>
<keyword evidence="8 10" id="KW-0012">Acyltransferase</keyword>
<keyword evidence="15" id="KW-1185">Reference proteome</keyword>
<dbReference type="EMBL" id="FOPU01000011">
    <property type="protein sequence ID" value="SFH42047.1"/>
    <property type="molecule type" value="Genomic_DNA"/>
</dbReference>
<dbReference type="GO" id="GO:0031405">
    <property type="term" value="F:lipoic acid binding"/>
    <property type="evidence" value="ECO:0007669"/>
    <property type="project" value="TreeGrafter"/>
</dbReference>
<dbReference type="PROSITE" id="PS51826">
    <property type="entry name" value="PSBD"/>
    <property type="match status" value="1"/>
</dbReference>
<dbReference type="CDD" id="cd06849">
    <property type="entry name" value="lipoyl_domain"/>
    <property type="match status" value="1"/>
</dbReference>
<dbReference type="InterPro" id="IPR036625">
    <property type="entry name" value="E3-bd_dom_sf"/>
</dbReference>
<keyword evidence="7 10" id="KW-0450">Lipoyl</keyword>
<dbReference type="Gene3D" id="3.30.559.10">
    <property type="entry name" value="Chloramphenicol acetyltransferase-like domain"/>
    <property type="match status" value="1"/>
</dbReference>
<dbReference type="PROSITE" id="PS00189">
    <property type="entry name" value="LIPOYL"/>
    <property type="match status" value="1"/>
</dbReference>
<evidence type="ECO:0000259" key="12">
    <source>
        <dbReference type="PROSITE" id="PS50968"/>
    </source>
</evidence>
<dbReference type="STRING" id="34004.SAMN04488021_11125"/>
<feature type="domain" description="Lipoyl-binding" evidence="12">
    <location>
        <begin position="3"/>
        <end position="78"/>
    </location>
</feature>
<evidence type="ECO:0000256" key="4">
    <source>
        <dbReference type="ARBA" id="ARBA00007317"/>
    </source>
</evidence>
<evidence type="ECO:0000259" key="13">
    <source>
        <dbReference type="PROSITE" id="PS51826"/>
    </source>
</evidence>
<gene>
    <name evidence="14" type="ORF">SAMN04488021_11125</name>
</gene>
<comment type="subunit">
    <text evidence="5">Forms a 24-polypeptide structural core with octahedral symmetry. Part of the 2-oxoglutarate dehydrogenase (OGDH) complex composed of E1 (2-oxoglutarate dehydrogenase), E2 (dihydrolipoamide succinyltransferase) and E3 (dihydrolipoamide dehydrogenase); the complex contains multiple copies of the three enzymatic components (E1, E2 and E3).</text>
</comment>
<comment type="pathway">
    <text evidence="3">Amino-acid degradation; L-lysine degradation via saccharopine pathway; glutaryl-CoA from L-lysine: step 6/6.</text>
</comment>
<feature type="region of interest" description="Disordered" evidence="11">
    <location>
        <begin position="88"/>
        <end position="161"/>
    </location>
</feature>
<dbReference type="GO" id="GO:0005737">
    <property type="term" value="C:cytoplasm"/>
    <property type="evidence" value="ECO:0007669"/>
    <property type="project" value="TreeGrafter"/>
</dbReference>
<dbReference type="InterPro" id="IPR000089">
    <property type="entry name" value="Biotin_lipoyl"/>
</dbReference>
<evidence type="ECO:0000256" key="6">
    <source>
        <dbReference type="ARBA" id="ARBA00022679"/>
    </source>
</evidence>
<evidence type="ECO:0000256" key="8">
    <source>
        <dbReference type="ARBA" id="ARBA00023315"/>
    </source>
</evidence>
<dbReference type="OrthoDB" id="9805770at2"/>
<evidence type="ECO:0000256" key="10">
    <source>
        <dbReference type="RuleBase" id="RU003423"/>
    </source>
</evidence>
<evidence type="ECO:0000256" key="3">
    <source>
        <dbReference type="ARBA" id="ARBA00005145"/>
    </source>
</evidence>
<dbReference type="GO" id="GO:0016407">
    <property type="term" value="F:acetyltransferase activity"/>
    <property type="evidence" value="ECO:0007669"/>
    <property type="project" value="TreeGrafter"/>
</dbReference>
<organism evidence="14 15">
    <name type="scientific">Paracoccus aminovorans</name>
    <dbReference type="NCBI Taxonomy" id="34004"/>
    <lineage>
        <taxon>Bacteria</taxon>
        <taxon>Pseudomonadati</taxon>
        <taxon>Pseudomonadota</taxon>
        <taxon>Alphaproteobacteria</taxon>
        <taxon>Rhodobacterales</taxon>
        <taxon>Paracoccaceae</taxon>
        <taxon>Paracoccus</taxon>
    </lineage>
</organism>
<dbReference type="AlphaFoldDB" id="A0A1I2ZW36"/>
<comment type="cofactor">
    <cofactor evidence="1 10">
        <name>(R)-lipoate</name>
        <dbReference type="ChEBI" id="CHEBI:83088"/>
    </cofactor>
</comment>
<dbReference type="RefSeq" id="WP_074967130.1">
    <property type="nucleotide sequence ID" value="NZ_FOPU01000011.1"/>
</dbReference>
<dbReference type="Pfam" id="PF02817">
    <property type="entry name" value="E3_binding"/>
    <property type="match status" value="1"/>
</dbReference>
<dbReference type="GO" id="GO:0004149">
    <property type="term" value="F:dihydrolipoyllysine-residue succinyltransferase activity"/>
    <property type="evidence" value="ECO:0007669"/>
    <property type="project" value="UniProtKB-EC"/>
</dbReference>
<dbReference type="Gene3D" id="2.40.50.100">
    <property type="match status" value="1"/>
</dbReference>
<keyword evidence="6 10" id="KW-0808">Transferase</keyword>
<dbReference type="InterPro" id="IPR004167">
    <property type="entry name" value="PSBD"/>
</dbReference>
<accession>A0A1I2ZW36</accession>
<evidence type="ECO:0000256" key="9">
    <source>
        <dbReference type="ARBA" id="ARBA00052761"/>
    </source>
</evidence>
<dbReference type="InterPro" id="IPR001078">
    <property type="entry name" value="2-oxoacid_DH_actylTfrase"/>
</dbReference>
<sequence>MGIHAIRMPDIGEGIAEAEIAEWLVKPGDVLREDDPMVAVMTDKATVEIPSPVTGTVVWQAGVPGDVIAVGAELVRLEVDGPGNVAAEAETAAPEPPRQAGAGAAPEPPVSSRQAETAPLDAEKPEPEPGPQPHAPAAQPHAAPLRPEGEKPIASPSVRARAREAGVDLRLVRGSGPAGRIGHQDLDAFIASGGLPAPCGPQPDASVEEIRVIGLRRKIAARMQAASQVPQITIVEEVDATALEELRARMNAQGKAGRLNPLPFIARALVRALREQPALNAHYDAEAGLIRRFGAVHLGIATQTPQGLMVPVVRHAEALDLRATAAEIARLAAAARDGSAKRDALSGSTITITSLGPLGAIASTPILNLPEVAIVGVNRLAVRPFWNGAAFEPRKIMNLSCSFDHRVIDGWDAAVFVARLKELLETPALIFVEG</sequence>
<evidence type="ECO:0000256" key="5">
    <source>
        <dbReference type="ARBA" id="ARBA00011666"/>
    </source>
</evidence>
<dbReference type="InterPro" id="IPR050743">
    <property type="entry name" value="2-oxoacid_DH_E2_comp"/>
</dbReference>
<dbReference type="Pfam" id="PF00198">
    <property type="entry name" value="2-oxoacid_dh"/>
    <property type="match status" value="1"/>
</dbReference>
<dbReference type="SUPFAM" id="SSF51230">
    <property type="entry name" value="Single hybrid motif"/>
    <property type="match status" value="1"/>
</dbReference>
<dbReference type="EC" id="2.3.1.-" evidence="10"/>
<dbReference type="PROSITE" id="PS50968">
    <property type="entry name" value="BIOTINYL_LIPOYL"/>
    <property type="match status" value="1"/>
</dbReference>
<protein>
    <recommendedName>
        <fullName evidence="10">Dihydrolipoamide acetyltransferase component of pyruvate dehydrogenase complex</fullName>
        <ecNumber evidence="10">2.3.1.-</ecNumber>
    </recommendedName>
</protein>
<dbReference type="Gene3D" id="4.10.320.10">
    <property type="entry name" value="E3-binding domain"/>
    <property type="match status" value="1"/>
</dbReference>
<evidence type="ECO:0000313" key="14">
    <source>
        <dbReference type="EMBL" id="SFH42047.1"/>
    </source>
</evidence>
<reference evidence="14 15" key="1">
    <citation type="submission" date="2016-10" db="EMBL/GenBank/DDBJ databases">
        <authorList>
            <person name="de Groot N.N."/>
        </authorList>
    </citation>
    <scope>NUCLEOTIDE SEQUENCE [LARGE SCALE GENOMIC DNA]</scope>
    <source>
        <strain evidence="14 15">DSM 8537</strain>
    </source>
</reference>
<evidence type="ECO:0000256" key="2">
    <source>
        <dbReference type="ARBA" id="ARBA00004052"/>
    </source>
</evidence>
<dbReference type="Proteomes" id="UP000183635">
    <property type="component" value="Unassembled WGS sequence"/>
</dbReference>
<dbReference type="SUPFAM" id="SSF52777">
    <property type="entry name" value="CoA-dependent acyltransferases"/>
    <property type="match status" value="1"/>
</dbReference>
<evidence type="ECO:0000313" key="15">
    <source>
        <dbReference type="Proteomes" id="UP000183635"/>
    </source>
</evidence>
<evidence type="ECO:0000256" key="1">
    <source>
        <dbReference type="ARBA" id="ARBA00001938"/>
    </source>
</evidence>
<proteinExistence type="inferred from homology"/>
<dbReference type="Pfam" id="PF00364">
    <property type="entry name" value="Biotin_lipoyl"/>
    <property type="match status" value="1"/>
</dbReference>
<dbReference type="PANTHER" id="PTHR43178:SF5">
    <property type="entry name" value="LIPOAMIDE ACYLTRANSFERASE COMPONENT OF BRANCHED-CHAIN ALPHA-KETO ACID DEHYDROGENASE COMPLEX, MITOCHONDRIAL"/>
    <property type="match status" value="1"/>
</dbReference>
<comment type="function">
    <text evidence="2">E2 component of the 2-oxoglutarate dehydrogenase (OGDH) complex which catalyzes the second step in the conversion of 2-oxoglutarate to succinyl-CoA and CO(2).</text>
</comment>
<evidence type="ECO:0000256" key="11">
    <source>
        <dbReference type="SAM" id="MobiDB-lite"/>
    </source>
</evidence>
<dbReference type="SUPFAM" id="SSF47005">
    <property type="entry name" value="Peripheral subunit-binding domain of 2-oxo acid dehydrogenase complex"/>
    <property type="match status" value="1"/>
</dbReference>
<dbReference type="PANTHER" id="PTHR43178">
    <property type="entry name" value="DIHYDROLIPOAMIDE ACETYLTRANSFERASE COMPONENT OF PYRUVATE DEHYDROGENASE COMPLEX"/>
    <property type="match status" value="1"/>
</dbReference>